<sequence>MKKILLSLGAAFLLAAGAQAQTSWGVKAGLNFPKITSSGNGESESSGTSTNFHVTGYASIPAATNFAIQPGVSLQGKGGKADVLGADVTTNLMYLEVPVNAVYYIPTGYTGSVFVGAGPYAGLGLSGKVKGGDESMDIEFGSNADEMKRFDWGFNFLLGYKLNNGFLINGGYGLGLGNLSNVDGITSNNRVFSVGVGYEF</sequence>
<name>A0ABR7Y4N5_9SPHI</name>
<dbReference type="Pfam" id="PF13568">
    <property type="entry name" value="OMP_b-brl_2"/>
    <property type="match status" value="1"/>
</dbReference>
<accession>A0ABR7Y4N5</accession>
<dbReference type="EMBL" id="JACNYK010000002">
    <property type="protein sequence ID" value="MBD1426275.1"/>
    <property type="molecule type" value="Genomic_DNA"/>
</dbReference>
<feature type="domain" description="Outer membrane protein beta-barrel" evidence="2">
    <location>
        <begin position="19"/>
        <end position="180"/>
    </location>
</feature>
<comment type="caution">
    <text evidence="3">The sequence shown here is derived from an EMBL/GenBank/DDBJ whole genome shotgun (WGS) entry which is preliminary data.</text>
</comment>
<protein>
    <submittedName>
        <fullName evidence="3">PorT family protein</fullName>
    </submittedName>
</protein>
<evidence type="ECO:0000313" key="4">
    <source>
        <dbReference type="Proteomes" id="UP000606494"/>
    </source>
</evidence>
<feature type="chain" id="PRO_5045760065" evidence="1">
    <location>
        <begin position="21"/>
        <end position="200"/>
    </location>
</feature>
<keyword evidence="1" id="KW-0732">Signal</keyword>
<reference evidence="3 4" key="1">
    <citation type="submission" date="2020-08" db="EMBL/GenBank/DDBJ databases">
        <title>Sphingobacterium sp. DN00404 isolated from aquaculture water.</title>
        <authorList>
            <person name="Zhang M."/>
        </authorList>
    </citation>
    <scope>NUCLEOTIDE SEQUENCE [LARGE SCALE GENOMIC DNA]</scope>
    <source>
        <strain evidence="3 4">KCTC 32294</strain>
    </source>
</reference>
<dbReference type="RefSeq" id="WP_190309360.1">
    <property type="nucleotide sequence ID" value="NZ_JACNYK010000002.1"/>
</dbReference>
<organism evidence="3 4">
    <name type="scientific">Sphingobacterium arenae</name>
    <dbReference type="NCBI Taxonomy" id="1280598"/>
    <lineage>
        <taxon>Bacteria</taxon>
        <taxon>Pseudomonadati</taxon>
        <taxon>Bacteroidota</taxon>
        <taxon>Sphingobacteriia</taxon>
        <taxon>Sphingobacteriales</taxon>
        <taxon>Sphingobacteriaceae</taxon>
        <taxon>Sphingobacterium</taxon>
    </lineage>
</organism>
<feature type="signal peptide" evidence="1">
    <location>
        <begin position="1"/>
        <end position="20"/>
    </location>
</feature>
<evidence type="ECO:0000256" key="1">
    <source>
        <dbReference type="SAM" id="SignalP"/>
    </source>
</evidence>
<evidence type="ECO:0000259" key="2">
    <source>
        <dbReference type="Pfam" id="PF13568"/>
    </source>
</evidence>
<dbReference type="Proteomes" id="UP000606494">
    <property type="component" value="Unassembled WGS sequence"/>
</dbReference>
<proteinExistence type="predicted"/>
<keyword evidence="4" id="KW-1185">Reference proteome</keyword>
<evidence type="ECO:0000313" key="3">
    <source>
        <dbReference type="EMBL" id="MBD1426275.1"/>
    </source>
</evidence>
<dbReference type="InterPro" id="IPR025665">
    <property type="entry name" value="Beta-barrel_OMP_2"/>
</dbReference>
<gene>
    <name evidence="3" type="ORF">H8B17_11830</name>
</gene>